<feature type="chain" id="PRO_5045857545" evidence="3">
    <location>
        <begin position="24"/>
        <end position="837"/>
    </location>
</feature>
<dbReference type="InterPro" id="IPR008964">
    <property type="entry name" value="Invasin/intimin_cell_adhesion"/>
</dbReference>
<evidence type="ECO:0000256" key="1">
    <source>
        <dbReference type="ARBA" id="ARBA00005445"/>
    </source>
</evidence>
<reference evidence="6" key="1">
    <citation type="journal article" date="2024" name="J Bioinform Genom">
        <title>Complete genome sequence of the type strain bacterium Sphaerochaeta associata GLS2t (VKM B-2742)t.</title>
        <authorList>
            <person name="Troshina O.Y."/>
            <person name="Tepeeva A.N."/>
            <person name="Arzamasceva V.O."/>
            <person name="Whitman W.B."/>
            <person name="Varghese N."/>
            <person name="Shapiro N."/>
            <person name="Woyke T."/>
            <person name="Kripides N.C."/>
            <person name="Vasilenko O.V."/>
        </authorList>
    </citation>
    <scope>NUCLEOTIDE SEQUENCE [LARGE SCALE GENOMIC DNA]</scope>
    <source>
        <strain evidence="6">GLS2T</strain>
    </source>
</reference>
<proteinExistence type="inferred from homology"/>
<accession>A0ABY4DCC6</accession>
<dbReference type="InterPro" id="IPR003343">
    <property type="entry name" value="Big_2"/>
</dbReference>
<keyword evidence="2 3" id="KW-0732">Signal</keyword>
<dbReference type="SMART" id="SM00635">
    <property type="entry name" value="BID_2"/>
    <property type="match status" value="1"/>
</dbReference>
<evidence type="ECO:0000259" key="4">
    <source>
        <dbReference type="SMART" id="SM00635"/>
    </source>
</evidence>
<dbReference type="EMBL" id="CP094929">
    <property type="protein sequence ID" value="UOM51875.1"/>
    <property type="molecule type" value="Genomic_DNA"/>
</dbReference>
<feature type="domain" description="BIG2" evidence="4">
    <location>
        <begin position="35"/>
        <end position="115"/>
    </location>
</feature>
<evidence type="ECO:0000313" key="6">
    <source>
        <dbReference type="Proteomes" id="UP000829708"/>
    </source>
</evidence>
<dbReference type="PROSITE" id="PS51257">
    <property type="entry name" value="PROKAR_LIPOPROTEIN"/>
    <property type="match status" value="1"/>
</dbReference>
<keyword evidence="6" id="KW-1185">Reference proteome</keyword>
<dbReference type="InterPro" id="IPR021884">
    <property type="entry name" value="Ice-bd_prot"/>
</dbReference>
<dbReference type="Gene3D" id="2.60.40.1080">
    <property type="match status" value="1"/>
</dbReference>
<dbReference type="RefSeq" id="WP_244773702.1">
    <property type="nucleotide sequence ID" value="NZ_CP094929.1"/>
</dbReference>
<protein>
    <submittedName>
        <fullName evidence="5">Ice-binding family protein</fullName>
    </submittedName>
</protein>
<dbReference type="Proteomes" id="UP000829708">
    <property type="component" value="Chromosome"/>
</dbReference>
<dbReference type="Pfam" id="PF02368">
    <property type="entry name" value="Big_2"/>
    <property type="match status" value="1"/>
</dbReference>
<evidence type="ECO:0000256" key="2">
    <source>
        <dbReference type="ARBA" id="ARBA00022729"/>
    </source>
</evidence>
<gene>
    <name evidence="5" type="ORF">MUG09_03675</name>
</gene>
<organism evidence="5 6">
    <name type="scientific">Sphaerochaeta associata</name>
    <dbReference type="NCBI Taxonomy" id="1129264"/>
    <lineage>
        <taxon>Bacteria</taxon>
        <taxon>Pseudomonadati</taxon>
        <taxon>Spirochaetota</taxon>
        <taxon>Spirochaetia</taxon>
        <taxon>Spirochaetales</taxon>
        <taxon>Sphaerochaetaceae</taxon>
        <taxon>Sphaerochaeta</taxon>
    </lineage>
</organism>
<sequence>MNTLKRFTKYVFLFAIVGILSFAVGCSNDTALPTNVTGITITGAADATTVSNGETLQMSAAVLPLDATDASVTWSVASGTGTATISTTGLLTATGAGTVVVKATANDDSAYEGVLTITVTAPNVAINIAAITGVTVPERSVTPDLTVAETAQYTATIAWAPSDSPYASSTAYTATITLAPKAGYTTTGITANFFNVSGATATNPANSGVVTAVFPATEAAPDVVVTLDTIDGVTAPSTGATPDTTIAENDQYTATIAWAPVASPYAATTVYSATITLTAKSGYTLTGVAANFFTVPGATTSNLTNSGIVMATFPVTGAAPDAAISIAAIPGVAAPVRNVTPVDVITETAQYTGTVTWDPADSPFAGSEVYTATITLTAKSGFTLNGVAANSFTVAGATATHLEDSGIVSAVFPATAAAPDVAISIAAIPGVTAPVRNVTPDFAIDETDQYTGTVTWLPADSPYAANTVYTATITLTAKSGYTLTGVAADSFTVAGATTHNAINSGVVTAAFPATAPMPVSIVAIPGVDVPMRAGIPDLLVTETEQFTGSVAWSPSDNPYAASTVYTATITLTAKSGYTLTGVAANSFTVFGATTVTNPVDSGVVTAVFDETSTAPLARVELGSAENYVILAETLISTTGVTHVTGDMGISPYATTFITGFALVDATGYATSSLVTGLVHAADMADPTPANLTTAVANMITAYNDAAARPTPDELYLNDGAIGGLILAPGLYKWGGTVEIGADLTLNGDANDIWIFQISGDLNMASDFEVLLTGGAKPENIFWQVAGIATLGTGAHMEGIILSMTQIILETGSSINGRLLAQTQVTLDAATVVEPTIL</sequence>
<dbReference type="Pfam" id="PF11999">
    <property type="entry name" value="Ice_binding"/>
    <property type="match status" value="1"/>
</dbReference>
<name>A0ABY4DCC6_9SPIR</name>
<evidence type="ECO:0000313" key="5">
    <source>
        <dbReference type="EMBL" id="UOM51875.1"/>
    </source>
</evidence>
<evidence type="ECO:0000256" key="3">
    <source>
        <dbReference type="SAM" id="SignalP"/>
    </source>
</evidence>
<dbReference type="SUPFAM" id="SSF49373">
    <property type="entry name" value="Invasin/intimin cell-adhesion fragments"/>
    <property type="match status" value="1"/>
</dbReference>
<comment type="similarity">
    <text evidence="1">Belongs to the ice-binding protein family.</text>
</comment>
<feature type="signal peptide" evidence="3">
    <location>
        <begin position="1"/>
        <end position="23"/>
    </location>
</feature>